<dbReference type="RefSeq" id="WP_147662777.1">
    <property type="nucleotide sequence ID" value="NZ_CP042905.2"/>
</dbReference>
<accession>A0A5B9DA62</accession>
<dbReference type="Pfam" id="PF07669">
    <property type="entry name" value="Eco57I"/>
    <property type="match status" value="1"/>
</dbReference>
<proteinExistence type="predicted"/>
<reference evidence="9 10" key="1">
    <citation type="journal article" date="2020" name="Nature">
        <title>Isolation of an archaeon at the prokaryote-eukaryote interface.</title>
        <authorList>
            <person name="Imachi H."/>
            <person name="Nobu M.K."/>
            <person name="Nakahara N."/>
            <person name="Morono Y."/>
            <person name="Ogawara M."/>
            <person name="Takaki Y."/>
            <person name="Takano Y."/>
            <person name="Uematsu K."/>
            <person name="Ikuta T."/>
            <person name="Ito M."/>
            <person name="Matsui Y."/>
            <person name="Miyazaki M."/>
            <person name="Murata K."/>
            <person name="Saito Y."/>
            <person name="Sakai S."/>
            <person name="Song C."/>
            <person name="Tasumi E."/>
            <person name="Yamanaka Y."/>
            <person name="Yamaguchi T."/>
            <person name="Kamagata Y."/>
            <person name="Tamaki H."/>
            <person name="Takai K."/>
        </authorList>
    </citation>
    <scope>NUCLEOTIDE SEQUENCE [LARGE SCALE GENOMIC DNA]</scope>
    <source>
        <strain evidence="9 10">MK-D1</strain>
    </source>
</reference>
<dbReference type="AlphaFoldDB" id="A0A5B9DA62"/>
<dbReference type="PROSITE" id="PS00092">
    <property type="entry name" value="N6_MTASE"/>
    <property type="match status" value="1"/>
</dbReference>
<evidence type="ECO:0000256" key="3">
    <source>
        <dbReference type="ARBA" id="ARBA00022679"/>
    </source>
</evidence>
<dbReference type="Proteomes" id="UP000321408">
    <property type="component" value="Chromosome"/>
</dbReference>
<keyword evidence="6" id="KW-0238">DNA-binding</keyword>
<dbReference type="InterPro" id="IPR002052">
    <property type="entry name" value="DNA_methylase_N6_adenine_CS"/>
</dbReference>
<dbReference type="GO" id="GO:0009307">
    <property type="term" value="P:DNA restriction-modification system"/>
    <property type="evidence" value="ECO:0007669"/>
    <property type="project" value="UniProtKB-KW"/>
</dbReference>
<evidence type="ECO:0000256" key="4">
    <source>
        <dbReference type="ARBA" id="ARBA00022691"/>
    </source>
</evidence>
<keyword evidence="5" id="KW-0680">Restriction system</keyword>
<dbReference type="GO" id="GO:0003677">
    <property type="term" value="F:DNA binding"/>
    <property type="evidence" value="ECO:0007669"/>
    <property type="project" value="UniProtKB-KW"/>
</dbReference>
<dbReference type="InterPro" id="IPR029063">
    <property type="entry name" value="SAM-dependent_MTases_sf"/>
</dbReference>
<dbReference type="GO" id="GO:0032259">
    <property type="term" value="P:methylation"/>
    <property type="evidence" value="ECO:0007669"/>
    <property type="project" value="UniProtKB-KW"/>
</dbReference>
<dbReference type="GeneID" id="41329701"/>
<dbReference type="Gene3D" id="3.40.50.150">
    <property type="entry name" value="Vaccinia Virus protein VP39"/>
    <property type="match status" value="1"/>
</dbReference>
<evidence type="ECO:0000256" key="1">
    <source>
        <dbReference type="ARBA" id="ARBA00011900"/>
    </source>
</evidence>
<organism evidence="9 10">
    <name type="scientific">Promethearchaeum syntrophicum</name>
    <dbReference type="NCBI Taxonomy" id="2594042"/>
    <lineage>
        <taxon>Archaea</taxon>
        <taxon>Promethearchaeati</taxon>
        <taxon>Promethearchaeota</taxon>
        <taxon>Promethearchaeia</taxon>
        <taxon>Promethearchaeales</taxon>
        <taxon>Promethearchaeaceae</taxon>
        <taxon>Promethearchaeum</taxon>
    </lineage>
</organism>
<dbReference type="SUPFAM" id="SSF53335">
    <property type="entry name" value="S-adenosyl-L-methionine-dependent methyltransferases"/>
    <property type="match status" value="1"/>
</dbReference>
<reference evidence="9 10" key="2">
    <citation type="journal article" date="2024" name="Int. J. Syst. Evol. Microbiol.">
        <title>Promethearchaeum syntrophicum gen. nov., sp. nov., an anaerobic, obligately syntrophic archaeon, the first isolate of the lineage 'Asgard' archaea, and proposal of the new archaeal phylum Promethearchaeota phyl. nov. and kingdom Promethearchaeati regn. nov.</title>
        <authorList>
            <person name="Imachi H."/>
            <person name="Nobu M.K."/>
            <person name="Kato S."/>
            <person name="Takaki Y."/>
            <person name="Miyazaki M."/>
            <person name="Miyata M."/>
            <person name="Ogawara M."/>
            <person name="Saito Y."/>
            <person name="Sakai S."/>
            <person name="Tahara Y.O."/>
            <person name="Takano Y."/>
            <person name="Tasumi E."/>
            <person name="Uematsu K."/>
            <person name="Yoshimura T."/>
            <person name="Itoh T."/>
            <person name="Ohkuma M."/>
            <person name="Takai K."/>
        </authorList>
    </citation>
    <scope>NUCLEOTIDE SEQUENCE [LARGE SCALE GENOMIC DNA]</scope>
    <source>
        <strain evidence="9 10">MK-D1</strain>
    </source>
</reference>
<dbReference type="KEGG" id="psyt:DSAG12_01708"/>
<dbReference type="EMBL" id="CP042905">
    <property type="protein sequence ID" value="QEE15881.1"/>
    <property type="molecule type" value="Genomic_DNA"/>
</dbReference>
<evidence type="ECO:0000256" key="6">
    <source>
        <dbReference type="ARBA" id="ARBA00023125"/>
    </source>
</evidence>
<sequence length="783" mass="91953">MNPNHEILETEETLDRLIYGFKELIKDKNKDNFQFKGRLWKLSLKEAKINAECNLITPKTLEKIFESVGNNKSNNSGIIFTPSWITDTMVDYTFDQWLFLELNGYFSNDFLKKKPKSLDQLLRRMLNNDEKFDYQSFTNILFKKAMKKVKILDPCVGGGAFITSLIQKICKIFTLYFIRNNNIDTDIDTEIFNKSIKILIFSYSEEIRTDIISEICNFIKENLYFADLNNYSLEITKIRIKCILITLFSRKYSHLIDKITFHSYLGNTLTNFGKDFPLKFHIIFGNPPYISSDNIKKNISKKTLNELKENYSLVIKKGSKPDLYFYFLKRAVDHLEYKGFLSFIIPNRVLSNDYALKLRVFLLKQCKIQLIVDFNPKIQIFPRANVHPCILTISKQGRLDINEKVEQDHLYYSALIKKNSILQNFNINTIEKQKISQDLSYMYNIFFTELSEEMQNFLISVNKFPRLKKILKIHEGTRIARFKHKIPDSTPIRITSEQWSELSEIKKSEYIGEIRGKDITRYHIGKHRQYITLPELLDQSRNSLKKTEIIAYMSETTLYFRELGKKLYAGLKFGSNLPSIAYGGVYFFKESDIQFSAFKIYPAKGNLPAFLTYLSSNIVLNIYRALYSSSAWGDALKFRSNYFYRIPLIPFDIELFTFFGLLLTNIKMDSSPKFIQNQEFLIRWIENAVSICLLGSVIFNSEEFSIIEEKNLKSSDFSKFINDIKIIFKKHVSISRLTFSSENYDVEFLFDVCTDMFHSIEEMQSYSQVYAKIKESCWYKALF</sequence>
<protein>
    <recommendedName>
        <fullName evidence="1">site-specific DNA-methyltransferase (adenine-specific)</fullName>
        <ecNumber evidence="1">2.1.1.72</ecNumber>
    </recommendedName>
</protein>
<dbReference type="GO" id="GO:0009007">
    <property type="term" value="F:site-specific DNA-methyltransferase (adenine-specific) activity"/>
    <property type="evidence" value="ECO:0007669"/>
    <property type="project" value="UniProtKB-EC"/>
</dbReference>
<dbReference type="PANTHER" id="PTHR33841:SF6">
    <property type="entry name" value="TYPE II METHYLTRANSFERASE M.HINDII"/>
    <property type="match status" value="1"/>
</dbReference>
<keyword evidence="3" id="KW-0808">Transferase</keyword>
<dbReference type="PANTHER" id="PTHR33841">
    <property type="entry name" value="DNA METHYLTRANSFERASE YEEA-RELATED"/>
    <property type="match status" value="1"/>
</dbReference>
<evidence type="ECO:0000313" key="10">
    <source>
        <dbReference type="Proteomes" id="UP000321408"/>
    </source>
</evidence>
<evidence type="ECO:0000256" key="7">
    <source>
        <dbReference type="ARBA" id="ARBA00047942"/>
    </source>
</evidence>
<dbReference type="InterPro" id="IPR050953">
    <property type="entry name" value="N4_N6_ade-DNA_methylase"/>
</dbReference>
<name>A0A5B9DA62_9ARCH</name>
<evidence type="ECO:0000256" key="5">
    <source>
        <dbReference type="ARBA" id="ARBA00022747"/>
    </source>
</evidence>
<dbReference type="EC" id="2.1.1.72" evidence="1"/>
<dbReference type="PRINTS" id="PR00507">
    <property type="entry name" value="N12N6MTFRASE"/>
</dbReference>
<keyword evidence="10" id="KW-1185">Reference proteome</keyword>
<keyword evidence="2 9" id="KW-0489">Methyltransferase</keyword>
<dbReference type="InterPro" id="IPR011639">
    <property type="entry name" value="MethylTrfase_TaqI-like_dom"/>
</dbReference>
<gene>
    <name evidence="9" type="ORF">DSAG12_01708</name>
</gene>
<evidence type="ECO:0000256" key="2">
    <source>
        <dbReference type="ARBA" id="ARBA00022603"/>
    </source>
</evidence>
<comment type="catalytic activity">
    <reaction evidence="7">
        <text>a 2'-deoxyadenosine in DNA + S-adenosyl-L-methionine = an N(6)-methyl-2'-deoxyadenosine in DNA + S-adenosyl-L-homocysteine + H(+)</text>
        <dbReference type="Rhea" id="RHEA:15197"/>
        <dbReference type="Rhea" id="RHEA-COMP:12418"/>
        <dbReference type="Rhea" id="RHEA-COMP:12419"/>
        <dbReference type="ChEBI" id="CHEBI:15378"/>
        <dbReference type="ChEBI" id="CHEBI:57856"/>
        <dbReference type="ChEBI" id="CHEBI:59789"/>
        <dbReference type="ChEBI" id="CHEBI:90615"/>
        <dbReference type="ChEBI" id="CHEBI:90616"/>
        <dbReference type="EC" id="2.1.1.72"/>
    </reaction>
</comment>
<feature type="domain" description="Type II methyltransferase M.TaqI-like" evidence="8">
    <location>
        <begin position="221"/>
        <end position="381"/>
    </location>
</feature>
<keyword evidence="4" id="KW-0949">S-adenosyl-L-methionine</keyword>
<evidence type="ECO:0000259" key="8">
    <source>
        <dbReference type="Pfam" id="PF07669"/>
    </source>
</evidence>
<evidence type="ECO:0000313" key="9">
    <source>
        <dbReference type="EMBL" id="QEE15881.1"/>
    </source>
</evidence>